<accession>A0AA39QEA2</accession>
<evidence type="ECO:0000313" key="2">
    <source>
        <dbReference type="EMBL" id="KAK0499958.1"/>
    </source>
</evidence>
<protein>
    <submittedName>
        <fullName evidence="2">Uncharacterized protein</fullName>
    </submittedName>
</protein>
<gene>
    <name evidence="2" type="ORF">EDD18DRAFT_1102170</name>
</gene>
<comment type="caution">
    <text evidence="2">The sequence shown here is derived from an EMBL/GenBank/DDBJ whole genome shotgun (WGS) entry which is preliminary data.</text>
</comment>
<dbReference type="AlphaFoldDB" id="A0AA39QEA2"/>
<evidence type="ECO:0000256" key="1">
    <source>
        <dbReference type="SAM" id="MobiDB-lite"/>
    </source>
</evidence>
<name>A0AA39QEA2_9AGAR</name>
<feature type="region of interest" description="Disordered" evidence="1">
    <location>
        <begin position="95"/>
        <end position="124"/>
    </location>
</feature>
<organism evidence="2 3">
    <name type="scientific">Armillaria luteobubalina</name>
    <dbReference type="NCBI Taxonomy" id="153913"/>
    <lineage>
        <taxon>Eukaryota</taxon>
        <taxon>Fungi</taxon>
        <taxon>Dikarya</taxon>
        <taxon>Basidiomycota</taxon>
        <taxon>Agaricomycotina</taxon>
        <taxon>Agaricomycetes</taxon>
        <taxon>Agaricomycetidae</taxon>
        <taxon>Agaricales</taxon>
        <taxon>Marasmiineae</taxon>
        <taxon>Physalacriaceae</taxon>
        <taxon>Armillaria</taxon>
    </lineage>
</organism>
<keyword evidence="3" id="KW-1185">Reference proteome</keyword>
<proteinExistence type="predicted"/>
<reference evidence="2" key="1">
    <citation type="submission" date="2023-06" db="EMBL/GenBank/DDBJ databases">
        <authorList>
            <consortium name="Lawrence Berkeley National Laboratory"/>
            <person name="Ahrendt S."/>
            <person name="Sahu N."/>
            <person name="Indic B."/>
            <person name="Wong-Bajracharya J."/>
            <person name="Merenyi Z."/>
            <person name="Ke H.-M."/>
            <person name="Monk M."/>
            <person name="Kocsube S."/>
            <person name="Drula E."/>
            <person name="Lipzen A."/>
            <person name="Balint B."/>
            <person name="Henrissat B."/>
            <person name="Andreopoulos B."/>
            <person name="Martin F.M."/>
            <person name="Harder C.B."/>
            <person name="Rigling D."/>
            <person name="Ford K.L."/>
            <person name="Foster G.D."/>
            <person name="Pangilinan J."/>
            <person name="Papanicolaou A."/>
            <person name="Barry K."/>
            <person name="LaButti K."/>
            <person name="Viragh M."/>
            <person name="Koriabine M."/>
            <person name="Yan M."/>
            <person name="Riley R."/>
            <person name="Champramary S."/>
            <person name="Plett K.L."/>
            <person name="Tsai I.J."/>
            <person name="Slot J."/>
            <person name="Sipos G."/>
            <person name="Plett J."/>
            <person name="Nagy L.G."/>
            <person name="Grigoriev I.V."/>
        </authorList>
    </citation>
    <scope>NUCLEOTIDE SEQUENCE</scope>
    <source>
        <strain evidence="2">HWK02</strain>
    </source>
</reference>
<dbReference type="EMBL" id="JAUEPU010000008">
    <property type="protein sequence ID" value="KAK0499958.1"/>
    <property type="molecule type" value="Genomic_DNA"/>
</dbReference>
<dbReference type="Proteomes" id="UP001175228">
    <property type="component" value="Unassembled WGS sequence"/>
</dbReference>
<sequence length="182" mass="19302">MPTAPQSYLESLDSTQIAELILALEQRGLVTAPAALPSAPGPIHLAAFNHSHTPSTLSGGEASLSIADVGTSLAVVPSRLVLRFLDVHSPSLPFVETSDKPLSQPSKPTAPRKANRGQVDRISGPARTPYCRKSEFFKDGMLSLRWSLTLTGAVYLPHPSHAAACAHYANAMANDVVEIVLT</sequence>
<evidence type="ECO:0000313" key="3">
    <source>
        <dbReference type="Proteomes" id="UP001175228"/>
    </source>
</evidence>